<dbReference type="EMBL" id="AMCV02000001">
    <property type="protein sequence ID" value="TDZ25633.1"/>
    <property type="molecule type" value="Genomic_DNA"/>
</dbReference>
<organism evidence="1 2">
    <name type="scientific">Colletotrichum orbiculare (strain 104-T / ATCC 96160 / CBS 514.97 / LARS 414 / MAFF 240422)</name>
    <name type="common">Cucumber anthracnose fungus</name>
    <name type="synonym">Colletotrichum lagenarium</name>
    <dbReference type="NCBI Taxonomy" id="1213857"/>
    <lineage>
        <taxon>Eukaryota</taxon>
        <taxon>Fungi</taxon>
        <taxon>Dikarya</taxon>
        <taxon>Ascomycota</taxon>
        <taxon>Pezizomycotina</taxon>
        <taxon>Sordariomycetes</taxon>
        <taxon>Hypocreomycetidae</taxon>
        <taxon>Glomerellales</taxon>
        <taxon>Glomerellaceae</taxon>
        <taxon>Colletotrichum</taxon>
        <taxon>Colletotrichum orbiculare species complex</taxon>
    </lineage>
</organism>
<gene>
    <name evidence="1" type="ORF">Cob_v001460</name>
</gene>
<proteinExistence type="predicted"/>
<reference evidence="2" key="1">
    <citation type="journal article" date="2013" name="New Phytol.">
        <title>Comparative genomic and transcriptomic analyses reveal the hemibiotrophic stage shift of Colletotrichum fungi.</title>
        <authorList>
            <person name="Gan P."/>
            <person name="Ikeda K."/>
            <person name="Irieda H."/>
            <person name="Narusaka M."/>
            <person name="O'Connell R.J."/>
            <person name="Narusaka Y."/>
            <person name="Takano Y."/>
            <person name="Kubo Y."/>
            <person name="Shirasu K."/>
        </authorList>
    </citation>
    <scope>NUCLEOTIDE SEQUENCE [LARGE SCALE GENOMIC DNA]</scope>
    <source>
        <strain evidence="2">104-T / ATCC 96160 / CBS 514.97 / LARS 414 / MAFF 240422</strain>
    </source>
</reference>
<keyword evidence="2" id="KW-1185">Reference proteome</keyword>
<accession>A0A484G5V3</accession>
<dbReference type="Proteomes" id="UP000014480">
    <property type="component" value="Unassembled WGS sequence"/>
</dbReference>
<dbReference type="AlphaFoldDB" id="A0A484G5V3"/>
<comment type="caution">
    <text evidence="1">The sequence shown here is derived from an EMBL/GenBank/DDBJ whole genome shotgun (WGS) entry which is preliminary data.</text>
</comment>
<protein>
    <submittedName>
        <fullName evidence="1">Uncharacterized protein</fullName>
    </submittedName>
</protein>
<name>A0A484G5V3_COLOR</name>
<evidence type="ECO:0000313" key="1">
    <source>
        <dbReference type="EMBL" id="TDZ25633.1"/>
    </source>
</evidence>
<sequence length="103" mass="11887">MDSTTPTPQLLKLVSLAQNDKLSRQLTNNNVLELVLPVFPVDRHLKRQLQLKMQLRVQLRLRLRSDAAELRLSRPSSPQLFCPADPVILRCLPPYVARLRPNR</sequence>
<reference evidence="2" key="2">
    <citation type="journal article" date="2019" name="Mol. Plant Microbe Interact.">
        <title>Genome sequence resources for four phytopathogenic fungi from the Colletotrichum orbiculare species complex.</title>
        <authorList>
            <person name="Gan P."/>
            <person name="Tsushima A."/>
            <person name="Narusaka M."/>
            <person name="Narusaka Y."/>
            <person name="Takano Y."/>
            <person name="Kubo Y."/>
            <person name="Shirasu K."/>
        </authorList>
    </citation>
    <scope>GENOME REANNOTATION</scope>
    <source>
        <strain evidence="2">104-T / ATCC 96160 / CBS 514.97 / LARS 414 / MAFF 240422</strain>
    </source>
</reference>
<evidence type="ECO:0000313" key="2">
    <source>
        <dbReference type="Proteomes" id="UP000014480"/>
    </source>
</evidence>